<feature type="transmembrane region" description="Helical" evidence="2">
    <location>
        <begin position="20"/>
        <end position="41"/>
    </location>
</feature>
<dbReference type="InterPro" id="IPR050281">
    <property type="entry name" value="Flavin_monoamine_oxidase"/>
</dbReference>
<keyword evidence="2" id="KW-1133">Transmembrane helix</keyword>
<gene>
    <name evidence="3" type="ORF">AD928_01040</name>
</gene>
<dbReference type="Gene3D" id="3.50.50.60">
    <property type="entry name" value="FAD/NAD(P)-binding domain"/>
    <property type="match status" value="1"/>
</dbReference>
<dbReference type="GO" id="GO:0016491">
    <property type="term" value="F:oxidoreductase activity"/>
    <property type="evidence" value="ECO:0007669"/>
    <property type="project" value="TreeGrafter"/>
</dbReference>
<dbReference type="Proteomes" id="UP000075473">
    <property type="component" value="Unassembled WGS sequence"/>
</dbReference>
<dbReference type="PANTHER" id="PTHR10742">
    <property type="entry name" value="FLAVIN MONOAMINE OXIDASE"/>
    <property type="match status" value="1"/>
</dbReference>
<dbReference type="AlphaFoldDB" id="A0A149QYE3"/>
<dbReference type="SUPFAM" id="SSF51905">
    <property type="entry name" value="FAD/NAD(P)-binding domain"/>
    <property type="match status" value="1"/>
</dbReference>
<accession>A0A149QYE3</accession>
<dbReference type="InterPro" id="IPR036188">
    <property type="entry name" value="FAD/NAD-bd_sf"/>
</dbReference>
<dbReference type="EMBL" id="LHZA01000079">
    <property type="protein sequence ID" value="KXV02325.1"/>
    <property type="molecule type" value="Genomic_DNA"/>
</dbReference>
<name>A0A149QYE3_9PROT</name>
<organism evidence="3 4">
    <name type="scientific">Acetobacter cerevisiae</name>
    <dbReference type="NCBI Taxonomy" id="178900"/>
    <lineage>
        <taxon>Bacteria</taxon>
        <taxon>Pseudomonadati</taxon>
        <taxon>Pseudomonadota</taxon>
        <taxon>Alphaproteobacteria</taxon>
        <taxon>Acetobacterales</taxon>
        <taxon>Acetobacteraceae</taxon>
        <taxon>Acetobacter</taxon>
    </lineage>
</organism>
<evidence type="ECO:0000256" key="2">
    <source>
        <dbReference type="SAM" id="Phobius"/>
    </source>
</evidence>
<dbReference type="Pfam" id="PF13450">
    <property type="entry name" value="NAD_binding_8"/>
    <property type="match status" value="1"/>
</dbReference>
<comment type="caution">
    <text evidence="3">The sequence shown here is derived from an EMBL/GenBank/DDBJ whole genome shotgun (WGS) entry which is preliminary data.</text>
</comment>
<feature type="non-terminal residue" evidence="3">
    <location>
        <position position="98"/>
    </location>
</feature>
<reference evidence="3 4" key="1">
    <citation type="submission" date="2015-06" db="EMBL/GenBank/DDBJ databases">
        <title>Improved classification and identification of acetic acid bacteria using matrix-assisted laser desorption/ionization time-of-flight mass spectrometry; Gluconobacter nephelii and Gluconobacter uchimurae are later heterotypic synonyms of Gluconobacter japonicus and Gluconobacter oxydans, respectively.</title>
        <authorList>
            <person name="Li L."/>
            <person name="Cleenwerck I."/>
            <person name="De Vuyst L."/>
            <person name="Vandamme P."/>
        </authorList>
    </citation>
    <scope>NUCLEOTIDE SEQUENCE [LARGE SCALE GENOMIC DNA]</scope>
    <source>
        <strain evidence="3 4">LMG 1625</strain>
    </source>
</reference>
<protein>
    <submittedName>
        <fullName evidence="3">Flavin monoamine oxidase</fullName>
    </submittedName>
</protein>
<dbReference type="Gene3D" id="3.90.660.10">
    <property type="match status" value="1"/>
</dbReference>
<evidence type="ECO:0000313" key="4">
    <source>
        <dbReference type="Proteomes" id="UP000075473"/>
    </source>
</evidence>
<keyword evidence="2" id="KW-0472">Membrane</keyword>
<keyword evidence="2" id="KW-0812">Transmembrane</keyword>
<feature type="region of interest" description="Disordered" evidence="1">
    <location>
        <begin position="1"/>
        <end position="21"/>
    </location>
</feature>
<dbReference type="PANTHER" id="PTHR10742:SF410">
    <property type="entry name" value="LYSINE-SPECIFIC HISTONE DEMETHYLASE 2"/>
    <property type="match status" value="1"/>
</dbReference>
<proteinExistence type="predicted"/>
<evidence type="ECO:0000313" key="3">
    <source>
        <dbReference type="EMBL" id="KXV02325.1"/>
    </source>
</evidence>
<sequence length="98" mass="10222">MTSLGHAMQSDFKGPPKLSGAKAGTTVLVLGAGLAGMLAAYELRKAGYSVRVLEFQNRAGGRNMTLRGGDTLTELGGATQKVGFAKGNYINPGPWRIP</sequence>
<evidence type="ECO:0000256" key="1">
    <source>
        <dbReference type="SAM" id="MobiDB-lite"/>
    </source>
</evidence>